<feature type="region of interest" description="Disordered" evidence="1">
    <location>
        <begin position="180"/>
        <end position="202"/>
    </location>
</feature>
<keyword evidence="3" id="KW-1185">Reference proteome</keyword>
<dbReference type="Proteomes" id="UP001163823">
    <property type="component" value="Chromosome 5"/>
</dbReference>
<feature type="compositionally biased region" description="Basic and acidic residues" evidence="1">
    <location>
        <begin position="183"/>
        <end position="197"/>
    </location>
</feature>
<proteinExistence type="predicted"/>
<reference evidence="2" key="1">
    <citation type="journal article" date="2023" name="Science">
        <title>Elucidation of the pathway for biosynthesis of saponin adjuvants from the soapbark tree.</title>
        <authorList>
            <person name="Reed J."/>
            <person name="Orme A."/>
            <person name="El-Demerdash A."/>
            <person name="Owen C."/>
            <person name="Martin L.B.B."/>
            <person name="Misra R.C."/>
            <person name="Kikuchi S."/>
            <person name="Rejzek M."/>
            <person name="Martin A.C."/>
            <person name="Harkess A."/>
            <person name="Leebens-Mack J."/>
            <person name="Louveau T."/>
            <person name="Stephenson M.J."/>
            <person name="Osbourn A."/>
        </authorList>
    </citation>
    <scope>NUCLEOTIDE SEQUENCE</scope>
    <source>
        <strain evidence="2">S10</strain>
    </source>
</reference>
<dbReference type="AlphaFoldDB" id="A0AAD7M2G0"/>
<evidence type="ECO:0000313" key="3">
    <source>
        <dbReference type="Proteomes" id="UP001163823"/>
    </source>
</evidence>
<evidence type="ECO:0000256" key="1">
    <source>
        <dbReference type="SAM" id="MobiDB-lite"/>
    </source>
</evidence>
<sequence>LTLLCLSKEKTEGKFNQKRNAWGFKETQYSSSCFSYIIGALAHATEKCRGLLHSIKRNGFGCFPFSACLSLSCVLLLQQAAQIGKTYNLFESLLHLAEIVDGHTHFDSRKSFFCLAVSSIRSNDDKRNQPRSRKSDSGRTKNEDENKRPQSSDGKKFNSSNREEIIALFRRVQSSISKGDFLSSDKRSSNSQKDKPSSESILDVLRESGKIIERERQNLKKVRTLRH</sequence>
<dbReference type="PANTHER" id="PTHR34449">
    <property type="entry name" value="RHO TERMINATION FACTOR"/>
    <property type="match status" value="1"/>
</dbReference>
<accession>A0AAD7M2G0</accession>
<gene>
    <name evidence="2" type="ORF">O6P43_012795</name>
</gene>
<protein>
    <submittedName>
        <fullName evidence="2">Rho-N domain-containing protein 1, chloroplastic isoform X1</fullName>
    </submittedName>
</protein>
<dbReference type="PANTHER" id="PTHR34449:SF2">
    <property type="entry name" value="RHO TERMINATION FACTOR"/>
    <property type="match status" value="1"/>
</dbReference>
<name>A0AAD7M2G0_QUISA</name>
<evidence type="ECO:0000313" key="2">
    <source>
        <dbReference type="EMBL" id="KAJ7968736.1"/>
    </source>
</evidence>
<feature type="non-terminal residue" evidence="2">
    <location>
        <position position="227"/>
    </location>
</feature>
<organism evidence="2 3">
    <name type="scientific">Quillaja saponaria</name>
    <name type="common">Soap bark tree</name>
    <dbReference type="NCBI Taxonomy" id="32244"/>
    <lineage>
        <taxon>Eukaryota</taxon>
        <taxon>Viridiplantae</taxon>
        <taxon>Streptophyta</taxon>
        <taxon>Embryophyta</taxon>
        <taxon>Tracheophyta</taxon>
        <taxon>Spermatophyta</taxon>
        <taxon>Magnoliopsida</taxon>
        <taxon>eudicotyledons</taxon>
        <taxon>Gunneridae</taxon>
        <taxon>Pentapetalae</taxon>
        <taxon>rosids</taxon>
        <taxon>fabids</taxon>
        <taxon>Fabales</taxon>
        <taxon>Quillajaceae</taxon>
        <taxon>Quillaja</taxon>
    </lineage>
</organism>
<dbReference type="EMBL" id="JARAOO010000005">
    <property type="protein sequence ID" value="KAJ7968736.1"/>
    <property type="molecule type" value="Genomic_DNA"/>
</dbReference>
<dbReference type="KEGG" id="qsa:O6P43_012795"/>
<feature type="region of interest" description="Disordered" evidence="1">
    <location>
        <begin position="123"/>
        <end position="158"/>
    </location>
</feature>
<comment type="caution">
    <text evidence="2">The sequence shown here is derived from an EMBL/GenBank/DDBJ whole genome shotgun (WGS) entry which is preliminary data.</text>
</comment>